<dbReference type="Gene3D" id="1.10.439.10">
    <property type="entry name" value="Penicillin Amidohydrolase, domain 1"/>
    <property type="match status" value="1"/>
</dbReference>
<organism evidence="3 4">
    <name type="scientific">Luteipulveratus mongoliensis</name>
    <dbReference type="NCBI Taxonomy" id="571913"/>
    <lineage>
        <taxon>Bacteria</taxon>
        <taxon>Bacillati</taxon>
        <taxon>Actinomycetota</taxon>
        <taxon>Actinomycetes</taxon>
        <taxon>Micrococcales</taxon>
        <taxon>Dermacoccaceae</taxon>
        <taxon>Luteipulveratus</taxon>
    </lineage>
</organism>
<comment type="similarity">
    <text evidence="1">Belongs to the peptidase S45 family.</text>
</comment>
<name>A0A0K1JRD7_9MICO</name>
<dbReference type="AlphaFoldDB" id="A0A0K1JRD7"/>
<evidence type="ECO:0000313" key="3">
    <source>
        <dbReference type="EMBL" id="AKU19272.1"/>
    </source>
</evidence>
<dbReference type="Pfam" id="PF01804">
    <property type="entry name" value="Penicil_amidase"/>
    <property type="match status" value="1"/>
</dbReference>
<proteinExistence type="inferred from homology"/>
<dbReference type="GO" id="GO:0016811">
    <property type="term" value="F:hydrolase activity, acting on carbon-nitrogen (but not peptide) bonds, in linear amides"/>
    <property type="evidence" value="ECO:0007669"/>
    <property type="project" value="InterPro"/>
</dbReference>
<dbReference type="InterPro" id="IPR000421">
    <property type="entry name" value="FA58C"/>
</dbReference>
<dbReference type="InterPro" id="IPR008979">
    <property type="entry name" value="Galactose-bd-like_sf"/>
</dbReference>
<dbReference type="Pfam" id="PF22633">
    <property type="entry name" value="F5_F8_type_C_2"/>
    <property type="match status" value="1"/>
</dbReference>
<dbReference type="PANTHER" id="PTHR34218">
    <property type="entry name" value="PEPTIDASE S45 PENICILLIN AMIDASE"/>
    <property type="match status" value="1"/>
</dbReference>
<dbReference type="EMBL" id="CP011112">
    <property type="protein sequence ID" value="AKU19272.1"/>
    <property type="molecule type" value="Genomic_DNA"/>
</dbReference>
<dbReference type="Gene3D" id="1.10.1400.10">
    <property type="match status" value="1"/>
</dbReference>
<dbReference type="GO" id="GO:0017000">
    <property type="term" value="P:antibiotic biosynthetic process"/>
    <property type="evidence" value="ECO:0007669"/>
    <property type="project" value="InterPro"/>
</dbReference>
<dbReference type="PATRIC" id="fig|571913.6.peg.4921"/>
<accession>A0A0K1JRD7</accession>
<evidence type="ECO:0000313" key="4">
    <source>
        <dbReference type="Proteomes" id="UP000066480"/>
    </source>
</evidence>
<gene>
    <name evidence="3" type="ORF">VV02_24280</name>
</gene>
<dbReference type="InterPro" id="IPR002692">
    <property type="entry name" value="S45"/>
</dbReference>
<dbReference type="InterPro" id="IPR029055">
    <property type="entry name" value="Ntn_hydrolases_N"/>
</dbReference>
<dbReference type="Gene3D" id="3.60.20.10">
    <property type="entry name" value="Glutamine Phosphoribosylpyrophosphate, subunit 1, domain 1"/>
    <property type="match status" value="2"/>
</dbReference>
<keyword evidence="4" id="KW-1185">Reference proteome</keyword>
<dbReference type="STRING" id="571913.VV02_24280"/>
<evidence type="ECO:0000259" key="2">
    <source>
        <dbReference type="PROSITE" id="PS50022"/>
    </source>
</evidence>
<dbReference type="PANTHER" id="PTHR34218:SF4">
    <property type="entry name" value="ACYL-HOMOSERINE LACTONE ACYLASE QUIP"/>
    <property type="match status" value="1"/>
</dbReference>
<dbReference type="Proteomes" id="UP000066480">
    <property type="component" value="Chromosome"/>
</dbReference>
<dbReference type="InterPro" id="IPR043147">
    <property type="entry name" value="Penicillin_amidase_A-knob"/>
</dbReference>
<dbReference type="SUPFAM" id="SSF56235">
    <property type="entry name" value="N-terminal nucleophile aminohydrolases (Ntn hydrolases)"/>
    <property type="match status" value="1"/>
</dbReference>
<sequence>MLGVGAAPARAEAGGGAFAANDDYCMGQCNDILPPGNNGTATLAQILAYDTLGTKPAHTDDQLGKYSSLVDGYKGLSDSSLSSYFNDSSFGVPADQVESSIKPGGRTDVTIVRDKATGTPHINGTTRAGTEYGAGYAAGQDRLWMMDIFRHIGRGQLTGFAGGAEGNRVLEQQFFLQGAYNEPEMQDQVDRLAKSGPRGAQAVQDIKDYLGGVNKYIADAKSGLYFPGEYDATGNANILTGDGIEDFKPTDLIAIATVVSALFGSGGGNQVQSALVKAAAEQKYGPTKGAQVWQSFREQNDPEAVNTLHDGQSFPYAGSPANPVGVAMPDKGSVTAQPVVFNPTGSAVTPATAATAKTSMQALKARTKAPTSTRQSTTAKANLAKKPDLKKTKGMFKKGVLPANLFSEKHGMSNALVVGGAHSKDGHPVAVFGPQTGYFAPQLLMLQELNGPGLKARGAAFAGLNMYVQLGRGQDYSWSATSAGQTMTDTYAVTLCNADGSPATKDSVAYLDNGTCTPMTRIQRDDAWSPTLADSTAAGSYSLVAYRTKFGIVQYRATIGGKPTAYTTLRSTYMHEPDTLLGFQMFNDPAVMTGTAGFQQAASNIGYTFNWFYVDSKHTAYFNSGLNPTRAPNVDPNLPIQASSTTQWRNWDPTTNTVAGIPDSAHPQSVDQDYYISWNNKIAKDYTAGTFGNGSVYRANLLDKRVKAMVASGKPVTRISLTQAMEDAAVTDLRGEDVLPELLAVVESAPITDSKQQAAVTALKAWAGAGSQRKETSAGSKTYAHGSAIRTMDAWWPLLVKAEFAPGMGEDMYTAMTKALTIDESPSTGGEGVTHKGSSFQYGWWSYVDKDLRAVLGKPVAGGLGAKYCGGGDLAQCRSTLLSTLTQAAATPASTVYPADDTCDAGDQWCADSIVQSPLGGIHDDNTNWQNRPTFQMVEQFPAHRGDNLADVALNKTASATSEESRFLASKLVAGNAVDGDPSTRWASYNWADNESLTVDLGSSQKIGRAVLNWEDAYGKAYSIQVSQDGLNWRTVWSTTTGAGGKDNDSFVPTTGRYVRMQGIKRGTSYGYSVYDFSVYAQ</sequence>
<reference evidence="3 4" key="1">
    <citation type="submission" date="2015-03" db="EMBL/GenBank/DDBJ databases">
        <title>Luteipulveratus halotolerans sp. nov., a novel actinobacterium (Dermacoccaceae) from Sarawak, Malaysia.</title>
        <authorList>
            <person name="Juboi H."/>
            <person name="Basik A."/>
            <person name="Shamsul S.S."/>
            <person name="Arnold P."/>
            <person name="Schmitt E.K."/>
            <person name="Sanglier J.-J."/>
            <person name="Yeo T."/>
        </authorList>
    </citation>
    <scope>NUCLEOTIDE SEQUENCE [LARGE SCALE GENOMIC DNA]</scope>
    <source>
        <strain evidence="3 4">MN07-A0370</strain>
    </source>
</reference>
<dbReference type="KEGG" id="lmoi:VV02_24280"/>
<dbReference type="SUPFAM" id="SSF49785">
    <property type="entry name" value="Galactose-binding domain-like"/>
    <property type="match status" value="1"/>
</dbReference>
<dbReference type="PROSITE" id="PS50022">
    <property type="entry name" value="FA58C_3"/>
    <property type="match status" value="1"/>
</dbReference>
<dbReference type="Gene3D" id="2.60.120.260">
    <property type="entry name" value="Galactose-binding domain-like"/>
    <property type="match status" value="1"/>
</dbReference>
<dbReference type="InterPro" id="IPR023343">
    <property type="entry name" value="Penicillin_amidase_dom1"/>
</dbReference>
<protein>
    <submittedName>
        <fullName evidence="3">Penicillin acylase</fullName>
    </submittedName>
</protein>
<evidence type="ECO:0000256" key="1">
    <source>
        <dbReference type="ARBA" id="ARBA00006586"/>
    </source>
</evidence>
<feature type="domain" description="F5/8 type C" evidence="2">
    <location>
        <begin position="942"/>
        <end position="1082"/>
    </location>
</feature>